<dbReference type="EMBL" id="JAAOIW010000013">
    <property type="protein sequence ID" value="NHN33729.1"/>
    <property type="molecule type" value="Genomic_DNA"/>
</dbReference>
<gene>
    <name evidence="9" type="ORF">G9U52_28330</name>
</gene>
<keyword evidence="3" id="KW-0813">Transport</keyword>
<dbReference type="Proteomes" id="UP001165962">
    <property type="component" value="Unassembled WGS sequence"/>
</dbReference>
<dbReference type="InterPro" id="IPR004761">
    <property type="entry name" value="Spore_GerAB"/>
</dbReference>
<feature type="transmembrane region" description="Helical" evidence="8">
    <location>
        <begin position="179"/>
        <end position="198"/>
    </location>
</feature>
<evidence type="ECO:0000256" key="4">
    <source>
        <dbReference type="ARBA" id="ARBA00022544"/>
    </source>
</evidence>
<dbReference type="RefSeq" id="WP_166154031.1">
    <property type="nucleotide sequence ID" value="NZ_JAAOIW010000013.1"/>
</dbReference>
<sequence>MNAIFYISLLTYFMINHAIFNAPSVISRNYLQFGLSAVPIGLLLAVINISLLLSVYNRFPKFTMIEINRYLCGKYVGGILSILHVALLFVTGFLMFRAILEPIIEFLMPNTPVWFLAILLITVPLLTFLHTDSTILYMTAFFTAIAFILMLIIFWLGFKEIHGVMFQGVLVHAWKPPSLQGITAAAFVYGGYSCLAVWNPYFAPTSLKKSLVVFISVGLVVTLCGLIIPLSVFGPWAIRNLNLVWIMTAETFAIDLFVIERGMFLFIPLLLLCGYMGILLHTYKGYRLLNIMFKKKMISKISLGFVLASYVIFSWFIKEPAVLFNYFEQYLVVWVIEQNVIGILWYVLAKRKERGLLAS</sequence>
<feature type="transmembrane region" description="Helical" evidence="8">
    <location>
        <begin position="210"/>
        <end position="233"/>
    </location>
</feature>
<comment type="subcellular location">
    <subcellularLocation>
        <location evidence="1">Membrane</location>
        <topology evidence="1">Multi-pass membrane protein</topology>
    </subcellularLocation>
</comment>
<dbReference type="Pfam" id="PF03845">
    <property type="entry name" value="Spore_permease"/>
    <property type="match status" value="1"/>
</dbReference>
<dbReference type="PANTHER" id="PTHR34975:SF2">
    <property type="entry name" value="SPORE GERMINATION PROTEIN A2"/>
    <property type="match status" value="1"/>
</dbReference>
<feature type="transmembrane region" description="Helical" evidence="8">
    <location>
        <begin position="112"/>
        <end position="129"/>
    </location>
</feature>
<feature type="transmembrane region" description="Helical" evidence="8">
    <location>
        <begin position="135"/>
        <end position="158"/>
    </location>
</feature>
<proteinExistence type="inferred from homology"/>
<keyword evidence="10" id="KW-1185">Reference proteome</keyword>
<keyword evidence="4" id="KW-0309">Germination</keyword>
<organism evidence="9 10">
    <name type="scientific">Paenibacillus agricola</name>
    <dbReference type="NCBI Taxonomy" id="2716264"/>
    <lineage>
        <taxon>Bacteria</taxon>
        <taxon>Bacillati</taxon>
        <taxon>Bacillota</taxon>
        <taxon>Bacilli</taxon>
        <taxon>Bacillales</taxon>
        <taxon>Paenibacillaceae</taxon>
        <taxon>Paenibacillus</taxon>
    </lineage>
</organism>
<evidence type="ECO:0000256" key="5">
    <source>
        <dbReference type="ARBA" id="ARBA00022692"/>
    </source>
</evidence>
<keyword evidence="5 8" id="KW-0812">Transmembrane</keyword>
<evidence type="ECO:0000256" key="7">
    <source>
        <dbReference type="ARBA" id="ARBA00023136"/>
    </source>
</evidence>
<evidence type="ECO:0000256" key="1">
    <source>
        <dbReference type="ARBA" id="ARBA00004141"/>
    </source>
</evidence>
<keyword evidence="7 8" id="KW-0472">Membrane</keyword>
<evidence type="ECO:0000313" key="10">
    <source>
        <dbReference type="Proteomes" id="UP001165962"/>
    </source>
</evidence>
<feature type="transmembrane region" description="Helical" evidence="8">
    <location>
        <begin position="75"/>
        <end position="100"/>
    </location>
</feature>
<feature type="transmembrane region" description="Helical" evidence="8">
    <location>
        <begin position="265"/>
        <end position="286"/>
    </location>
</feature>
<evidence type="ECO:0000256" key="6">
    <source>
        <dbReference type="ARBA" id="ARBA00022989"/>
    </source>
</evidence>
<evidence type="ECO:0000256" key="2">
    <source>
        <dbReference type="ARBA" id="ARBA00007998"/>
    </source>
</evidence>
<evidence type="ECO:0000256" key="8">
    <source>
        <dbReference type="SAM" id="Phobius"/>
    </source>
</evidence>
<evidence type="ECO:0000256" key="3">
    <source>
        <dbReference type="ARBA" id="ARBA00022448"/>
    </source>
</evidence>
<feature type="transmembrane region" description="Helical" evidence="8">
    <location>
        <begin position="298"/>
        <end position="317"/>
    </location>
</feature>
<comment type="caution">
    <text evidence="9">The sequence shown here is derived from an EMBL/GenBank/DDBJ whole genome shotgun (WGS) entry which is preliminary data.</text>
</comment>
<evidence type="ECO:0000313" key="9">
    <source>
        <dbReference type="EMBL" id="NHN33729.1"/>
    </source>
</evidence>
<feature type="transmembrane region" description="Helical" evidence="8">
    <location>
        <begin position="6"/>
        <end position="26"/>
    </location>
</feature>
<feature type="transmembrane region" description="Helical" evidence="8">
    <location>
        <begin position="33"/>
        <end position="55"/>
    </location>
</feature>
<name>A0ABX0JHC3_9BACL</name>
<protein>
    <submittedName>
        <fullName evidence="9">GerAB/ArcD/ProY family transporter</fullName>
    </submittedName>
</protein>
<feature type="transmembrane region" description="Helical" evidence="8">
    <location>
        <begin position="329"/>
        <end position="349"/>
    </location>
</feature>
<comment type="similarity">
    <text evidence="2">Belongs to the amino acid-polyamine-organocation (APC) superfamily. Spore germination protein (SGP) (TC 2.A.3.9) family.</text>
</comment>
<keyword evidence="6 8" id="KW-1133">Transmembrane helix</keyword>
<reference evidence="9" key="1">
    <citation type="submission" date="2020-03" db="EMBL/GenBank/DDBJ databases">
        <title>Draft sequencing of Paenibacilllus sp. S3N08.</title>
        <authorList>
            <person name="Kim D.-U."/>
        </authorList>
    </citation>
    <scope>NUCLEOTIDE SEQUENCE</scope>
    <source>
        <strain evidence="9">S3N08</strain>
    </source>
</reference>
<dbReference type="PANTHER" id="PTHR34975">
    <property type="entry name" value="SPORE GERMINATION PROTEIN A2"/>
    <property type="match status" value="1"/>
</dbReference>
<accession>A0ABX0JHC3</accession>